<dbReference type="EMBL" id="LTAO01000012">
    <property type="protein sequence ID" value="KYG32348.1"/>
    <property type="molecule type" value="Genomic_DNA"/>
</dbReference>
<gene>
    <name evidence="1" type="ORF">AZF04_06185</name>
</gene>
<name>A0A161Q782_9BACI</name>
<accession>A0A161Q782</accession>
<protein>
    <submittedName>
        <fullName evidence="1">Uncharacterized protein</fullName>
    </submittedName>
</protein>
<keyword evidence="2" id="KW-1185">Reference proteome</keyword>
<dbReference type="Proteomes" id="UP000075806">
    <property type="component" value="Unassembled WGS sequence"/>
</dbReference>
<sequence length="60" mass="7289">MDYHPNRMRQLISIDPFLFTTYQDIQNHFQQEEAALHVLFKHFVETEPILRNAYQHLTDS</sequence>
<dbReference type="AlphaFoldDB" id="A0A161Q782"/>
<evidence type="ECO:0000313" key="2">
    <source>
        <dbReference type="Proteomes" id="UP000075806"/>
    </source>
</evidence>
<dbReference type="OrthoDB" id="2940585at2"/>
<organism evidence="1 2">
    <name type="scientific">Alkalihalobacillus trypoxylicola</name>
    <dbReference type="NCBI Taxonomy" id="519424"/>
    <lineage>
        <taxon>Bacteria</taxon>
        <taxon>Bacillati</taxon>
        <taxon>Bacillota</taxon>
        <taxon>Bacilli</taxon>
        <taxon>Bacillales</taxon>
        <taxon>Bacillaceae</taxon>
        <taxon>Alkalihalobacillus</taxon>
    </lineage>
</organism>
<reference evidence="1" key="1">
    <citation type="submission" date="2016-02" db="EMBL/GenBank/DDBJ databases">
        <title>Genome sequence of Bacillus trypoxylicola KCTC 13244(T).</title>
        <authorList>
            <person name="Jeong H."/>
            <person name="Park S.-H."/>
            <person name="Choi S.-K."/>
        </authorList>
    </citation>
    <scope>NUCLEOTIDE SEQUENCE [LARGE SCALE GENOMIC DNA]</scope>
    <source>
        <strain evidence="1">KCTC 13244</strain>
    </source>
</reference>
<comment type="caution">
    <text evidence="1">The sequence shown here is derived from an EMBL/GenBank/DDBJ whole genome shotgun (WGS) entry which is preliminary data.</text>
</comment>
<dbReference type="RefSeq" id="WP_061948618.1">
    <property type="nucleotide sequence ID" value="NZ_LTAO01000012.1"/>
</dbReference>
<evidence type="ECO:0000313" key="1">
    <source>
        <dbReference type="EMBL" id="KYG32348.1"/>
    </source>
</evidence>
<proteinExistence type="predicted"/>